<name>A0A259TXN3_9BACT</name>
<feature type="signal peptide" evidence="1">
    <location>
        <begin position="1"/>
        <end position="20"/>
    </location>
</feature>
<dbReference type="PROSITE" id="PS51257">
    <property type="entry name" value="PROKAR_LIPOPROTEIN"/>
    <property type="match status" value="1"/>
</dbReference>
<gene>
    <name evidence="2" type="ORF">BSZ36_05680</name>
</gene>
<dbReference type="InParanoid" id="A0A259TXN3"/>
<accession>A0A259TXN3</accession>
<proteinExistence type="predicted"/>
<organism evidence="2 3">
    <name type="scientific">Rubricoccus marinus</name>
    <dbReference type="NCBI Taxonomy" id="716817"/>
    <lineage>
        <taxon>Bacteria</taxon>
        <taxon>Pseudomonadati</taxon>
        <taxon>Rhodothermota</taxon>
        <taxon>Rhodothermia</taxon>
        <taxon>Rhodothermales</taxon>
        <taxon>Rubricoccaceae</taxon>
        <taxon>Rubricoccus</taxon>
    </lineage>
</organism>
<feature type="chain" id="PRO_5013328602" description="DUF4136 domain-containing protein" evidence="1">
    <location>
        <begin position="21"/>
        <end position="164"/>
    </location>
</feature>
<evidence type="ECO:0000313" key="2">
    <source>
        <dbReference type="EMBL" id="OZC02509.1"/>
    </source>
</evidence>
<evidence type="ECO:0000313" key="3">
    <source>
        <dbReference type="Proteomes" id="UP000216446"/>
    </source>
</evidence>
<dbReference type="AlphaFoldDB" id="A0A259TXN3"/>
<evidence type="ECO:0008006" key="4">
    <source>
        <dbReference type="Google" id="ProtNLM"/>
    </source>
</evidence>
<reference evidence="2 3" key="1">
    <citation type="submission" date="2016-11" db="EMBL/GenBank/DDBJ databases">
        <title>Study of marine rhodopsin-containing bacteria.</title>
        <authorList>
            <person name="Yoshizawa S."/>
            <person name="Kumagai Y."/>
            <person name="Kogure K."/>
        </authorList>
    </citation>
    <scope>NUCLEOTIDE SEQUENCE [LARGE SCALE GENOMIC DNA]</scope>
    <source>
        <strain evidence="2 3">SG-29</strain>
    </source>
</reference>
<dbReference type="RefSeq" id="WP_094546843.1">
    <property type="nucleotide sequence ID" value="NZ_MQWB01000001.1"/>
</dbReference>
<evidence type="ECO:0000256" key="1">
    <source>
        <dbReference type="SAM" id="SignalP"/>
    </source>
</evidence>
<keyword evidence="3" id="KW-1185">Reference proteome</keyword>
<dbReference type="Proteomes" id="UP000216446">
    <property type="component" value="Unassembled WGS sequence"/>
</dbReference>
<dbReference type="OrthoDB" id="1524722at2"/>
<dbReference type="EMBL" id="MQWB01000001">
    <property type="protein sequence ID" value="OZC02509.1"/>
    <property type="molecule type" value="Genomic_DNA"/>
</dbReference>
<comment type="caution">
    <text evidence="2">The sequence shown here is derived from an EMBL/GenBank/DDBJ whole genome shotgun (WGS) entry which is preliminary data.</text>
</comment>
<protein>
    <recommendedName>
        <fullName evidence="4">DUF4136 domain-containing protein</fullName>
    </recommendedName>
</protein>
<keyword evidence="1" id="KW-0732">Signal</keyword>
<sequence length="164" mass="17640">MLRFVFALAFIATGCAPSLAPTYRDYRISPEAQPTATASAQTEALPLASGDAALEEELVAALREAGWAVVPPDAGNVISTDVRRIETGVFSTVEASLDLAPLNGRFVRVYVHAVRRNVFGSRSKLPYLTRGLRNRALDDVTAALANRGLVALDAPRERDEEATD</sequence>